<accession>A0AAU7KHC9</accession>
<dbReference type="Pfam" id="PF01544">
    <property type="entry name" value="CorA"/>
    <property type="match status" value="1"/>
</dbReference>
<feature type="transmembrane region" description="Helical" evidence="11">
    <location>
        <begin position="286"/>
        <end position="306"/>
    </location>
</feature>
<keyword evidence="3" id="KW-0813">Transport</keyword>
<proteinExistence type="inferred from homology"/>
<keyword evidence="8 11" id="KW-1133">Transmembrane helix</keyword>
<dbReference type="Gene3D" id="3.30.460.20">
    <property type="entry name" value="CorA soluble domain-like"/>
    <property type="match status" value="1"/>
</dbReference>
<evidence type="ECO:0000256" key="3">
    <source>
        <dbReference type="ARBA" id="ARBA00022448"/>
    </source>
</evidence>
<keyword evidence="7" id="KW-0862">Zinc</keyword>
<dbReference type="GO" id="GO:0015095">
    <property type="term" value="F:magnesium ion transmembrane transporter activity"/>
    <property type="evidence" value="ECO:0007669"/>
    <property type="project" value="TreeGrafter"/>
</dbReference>
<gene>
    <name evidence="12" type="ORF">NFG58_17030</name>
</gene>
<evidence type="ECO:0000256" key="5">
    <source>
        <dbReference type="ARBA" id="ARBA00022519"/>
    </source>
</evidence>
<dbReference type="Gene3D" id="1.20.58.340">
    <property type="entry name" value="Magnesium transport protein CorA, transmembrane region"/>
    <property type="match status" value="2"/>
</dbReference>
<dbReference type="AlphaFoldDB" id="A0AAU7KHC9"/>
<feature type="transmembrane region" description="Helical" evidence="11">
    <location>
        <begin position="253"/>
        <end position="274"/>
    </location>
</feature>
<keyword evidence="6 11" id="KW-0812">Transmembrane</keyword>
<dbReference type="SUPFAM" id="SSF144083">
    <property type="entry name" value="Magnesium transport protein CorA, transmembrane region"/>
    <property type="match status" value="1"/>
</dbReference>
<keyword evidence="4" id="KW-1003">Cell membrane</keyword>
<evidence type="ECO:0000256" key="4">
    <source>
        <dbReference type="ARBA" id="ARBA00022475"/>
    </source>
</evidence>
<sequence>MTAPFFIDAWSFGQEVRQLPEPAPGPLQAGAWYHFQRDADATCERLELAGIPESAIDGVLAEDTRPRFETLGDGNFLLILRGVNLNQGEQPDDMLSIRILYYDGVLISTRKLPSRAIADIRRELEQGKGPDDLGAVVVDIIEKLHERIEDFVEPFDATIAAQEEEPEADNAVLMSLNKRLIKLRRFLKPQRYAIEAMIDSLPPLLADDRFDLANARDTIQRINESVDFYLEHVGMVQQYQTHQHTEKVNRNTYLLSIISGIFLPISFLTGLLGVNIGGMPGVDNPMSFALFCTFMVVLVAVELVVLKRWRFI</sequence>
<keyword evidence="5" id="KW-0997">Cell inner membrane</keyword>
<dbReference type="InterPro" id="IPR045863">
    <property type="entry name" value="CorA_TM1_TM2"/>
</dbReference>
<dbReference type="PANTHER" id="PTHR46494:SF3">
    <property type="entry name" value="ZINC TRANSPORT PROTEIN ZNTB"/>
    <property type="match status" value="1"/>
</dbReference>
<comment type="similarity">
    <text evidence="2">Belongs to the CorA metal ion transporter (MIT) (TC 1.A.35) family.</text>
</comment>
<dbReference type="GO" id="GO:0000287">
    <property type="term" value="F:magnesium ion binding"/>
    <property type="evidence" value="ECO:0007669"/>
    <property type="project" value="TreeGrafter"/>
</dbReference>
<dbReference type="InterPro" id="IPR045861">
    <property type="entry name" value="CorA_cytoplasmic_dom"/>
</dbReference>
<dbReference type="SUPFAM" id="SSF143865">
    <property type="entry name" value="CorA soluble domain-like"/>
    <property type="match status" value="1"/>
</dbReference>
<dbReference type="GO" id="GO:0050897">
    <property type="term" value="F:cobalt ion binding"/>
    <property type="evidence" value="ECO:0007669"/>
    <property type="project" value="TreeGrafter"/>
</dbReference>
<evidence type="ECO:0000256" key="11">
    <source>
        <dbReference type="SAM" id="Phobius"/>
    </source>
</evidence>
<reference evidence="12" key="1">
    <citation type="submission" date="2022-06" db="EMBL/GenBank/DDBJ databases">
        <title>A novel DMS-producing enzyme.</title>
        <authorList>
            <person name="Zhang Y."/>
        </authorList>
    </citation>
    <scope>NUCLEOTIDE SEQUENCE</scope>
    <source>
        <strain evidence="12">RT37</strain>
    </source>
</reference>
<evidence type="ECO:0000256" key="8">
    <source>
        <dbReference type="ARBA" id="ARBA00022989"/>
    </source>
</evidence>
<dbReference type="RefSeq" id="WP_348827030.1">
    <property type="nucleotide sequence ID" value="NZ_CP098827.1"/>
</dbReference>
<evidence type="ECO:0000256" key="9">
    <source>
        <dbReference type="ARBA" id="ARBA00023065"/>
    </source>
</evidence>
<dbReference type="EMBL" id="CP098827">
    <property type="protein sequence ID" value="XBO70303.1"/>
    <property type="molecule type" value="Genomic_DNA"/>
</dbReference>
<evidence type="ECO:0000256" key="10">
    <source>
        <dbReference type="ARBA" id="ARBA00023136"/>
    </source>
</evidence>
<keyword evidence="9" id="KW-0406">Ion transport</keyword>
<evidence type="ECO:0000256" key="1">
    <source>
        <dbReference type="ARBA" id="ARBA00004651"/>
    </source>
</evidence>
<evidence type="ECO:0000313" key="12">
    <source>
        <dbReference type="EMBL" id="XBO70303.1"/>
    </source>
</evidence>
<evidence type="ECO:0000256" key="7">
    <source>
        <dbReference type="ARBA" id="ARBA00022833"/>
    </source>
</evidence>
<protein>
    <recommendedName>
        <fullName evidence="13">Zinc transporter ZntB</fullName>
    </recommendedName>
</protein>
<dbReference type="GO" id="GO:0005886">
    <property type="term" value="C:plasma membrane"/>
    <property type="evidence" value="ECO:0007669"/>
    <property type="project" value="UniProtKB-SubCell"/>
</dbReference>
<organism evidence="12">
    <name type="scientific">Halomonas sp. RT37</name>
    <dbReference type="NCBI Taxonomy" id="2950872"/>
    <lineage>
        <taxon>Bacteria</taxon>
        <taxon>Pseudomonadati</taxon>
        <taxon>Pseudomonadota</taxon>
        <taxon>Gammaproteobacteria</taxon>
        <taxon>Oceanospirillales</taxon>
        <taxon>Halomonadaceae</taxon>
        <taxon>Halomonas</taxon>
    </lineage>
</organism>
<dbReference type="GO" id="GO:0015087">
    <property type="term" value="F:cobalt ion transmembrane transporter activity"/>
    <property type="evidence" value="ECO:0007669"/>
    <property type="project" value="TreeGrafter"/>
</dbReference>
<dbReference type="InterPro" id="IPR002523">
    <property type="entry name" value="MgTranspt_CorA/ZnTranspt_ZntB"/>
</dbReference>
<name>A0AAU7KHC9_9GAMM</name>
<evidence type="ECO:0000256" key="2">
    <source>
        <dbReference type="ARBA" id="ARBA00009765"/>
    </source>
</evidence>
<evidence type="ECO:0008006" key="13">
    <source>
        <dbReference type="Google" id="ProtNLM"/>
    </source>
</evidence>
<keyword evidence="10 11" id="KW-0472">Membrane</keyword>
<dbReference type="PANTHER" id="PTHR46494">
    <property type="entry name" value="CORA FAMILY METAL ION TRANSPORTER (EUROFUNG)"/>
    <property type="match status" value="1"/>
</dbReference>
<evidence type="ECO:0000256" key="6">
    <source>
        <dbReference type="ARBA" id="ARBA00022692"/>
    </source>
</evidence>
<comment type="subcellular location">
    <subcellularLocation>
        <location evidence="1">Cell membrane</location>
        <topology evidence="1">Multi-pass membrane protein</topology>
    </subcellularLocation>
</comment>